<dbReference type="Proteomes" id="UP000256373">
    <property type="component" value="Unassembled WGS sequence"/>
</dbReference>
<name>A0A3D8YF66_9BACT</name>
<protein>
    <recommendedName>
        <fullName evidence="3">DUF4374 domain-containing protein</fullName>
    </recommendedName>
</protein>
<accession>A0A3D8YF66</accession>
<evidence type="ECO:0000313" key="2">
    <source>
        <dbReference type="Proteomes" id="UP000256373"/>
    </source>
</evidence>
<gene>
    <name evidence="1" type="ORF">DSL64_06330</name>
</gene>
<organism evidence="1 2">
    <name type="scientific">Dyadobacter luteus</name>
    <dbReference type="NCBI Taxonomy" id="2259619"/>
    <lineage>
        <taxon>Bacteria</taxon>
        <taxon>Pseudomonadati</taxon>
        <taxon>Bacteroidota</taxon>
        <taxon>Cytophagia</taxon>
        <taxon>Cytophagales</taxon>
        <taxon>Spirosomataceae</taxon>
        <taxon>Dyadobacter</taxon>
    </lineage>
</organism>
<dbReference type="EMBL" id="QNUL01000003">
    <property type="protein sequence ID" value="REA63228.1"/>
    <property type="molecule type" value="Genomic_DNA"/>
</dbReference>
<comment type="caution">
    <text evidence="1">The sequence shown here is derived from an EMBL/GenBank/DDBJ whole genome shotgun (WGS) entry which is preliminary data.</text>
</comment>
<proteinExistence type="predicted"/>
<evidence type="ECO:0008006" key="3">
    <source>
        <dbReference type="Google" id="ProtNLM"/>
    </source>
</evidence>
<reference evidence="1 2" key="1">
    <citation type="submission" date="2018-07" db="EMBL/GenBank/DDBJ databases">
        <title>Dyadobacter roseus sp. nov., isolated from rose rhizosphere soil.</title>
        <authorList>
            <person name="Chen L."/>
        </authorList>
    </citation>
    <scope>NUCLEOTIDE SEQUENCE [LARGE SCALE GENOMIC DNA]</scope>
    <source>
        <strain evidence="1 2">RS19</strain>
    </source>
</reference>
<dbReference type="AlphaFoldDB" id="A0A3D8YF66"/>
<keyword evidence="2" id="KW-1185">Reference proteome</keyword>
<sequence>MKILFSNYHHYLNTNSRNSLIYKNLTQLFKRRLFLPVCVLIGTVALVSGCSEKTSEHQKKYSILVMSKEHVQYVIQTDTLDGGTIDPIKTGASVLSPKRIWFYMMVKNGNYFYINRKTDYFVRNRIIDNQFTPIDSLHLPDMRDLENYNWYHPDSLLIISYPGKMKSPLYARINTTTMTATTGVLQLPIPYAPFNNMTVGFSEFSKDKLWVGYTYHKSSPEGYGSSDTVYVANLNYPSMSLNKVFKDSRSTYPGSVNTSEETAFRDEKNDFYYLSCPGFARGGNPQQSTAIYRIKAGENEPDSSYFFNISASSIANHAYGMWYIGNNKAIVRSERKELFKTFEDHYMKPHMEFYEVDLTTKAVHKLALPLDKGTSRTCVLSENGLVYISVNSDTEGNYIWVYNPKTKSLKKGLKLEGDVDYIFRLEKLYN</sequence>
<evidence type="ECO:0000313" key="1">
    <source>
        <dbReference type="EMBL" id="REA63228.1"/>
    </source>
</evidence>